<keyword evidence="1" id="KW-0378">Hydrolase</keyword>
<comment type="caution">
    <text evidence="1">The sequence shown here is derived from an EMBL/GenBank/DDBJ whole genome shotgun (WGS) entry which is preliminary data.</text>
</comment>
<evidence type="ECO:0000313" key="1">
    <source>
        <dbReference type="EMBL" id="ESU40624.1"/>
    </source>
</evidence>
<evidence type="ECO:0000313" key="2">
    <source>
        <dbReference type="Proteomes" id="UP000018040"/>
    </source>
</evidence>
<protein>
    <submittedName>
        <fullName evidence="1">Superfamily II DNA and RNA helicase</fullName>
    </submittedName>
</protein>
<feature type="non-terminal residue" evidence="1">
    <location>
        <position position="1"/>
    </location>
</feature>
<reference evidence="1 2" key="2">
    <citation type="journal article" date="2013" name="Genome Biol. Evol.">
        <title>Genome sequencing of Giardia lamblia genotypes A2 and B isolates (DH and GS) and comparative analysis with the genomes of genotypes A1 and E (WB and Pig).</title>
        <authorList>
            <person name="Adam R.D."/>
            <person name="Dahlstrom E.W."/>
            <person name="Martens C.A."/>
            <person name="Bruno D.P."/>
            <person name="Barbian K.D."/>
            <person name="Ricklefs S.M."/>
            <person name="Hernandez M.M."/>
            <person name="Narla N.P."/>
            <person name="Patel R.B."/>
            <person name="Porcella S.F."/>
            <person name="Nash T.E."/>
        </authorList>
    </citation>
    <scope>NUCLEOTIDE SEQUENCE [LARGE SCALE GENOMIC DNA]</scope>
    <source>
        <strain evidence="1 2">GS</strain>
    </source>
</reference>
<gene>
    <name evidence="1" type="ORF">GSB_152340</name>
</gene>
<dbReference type="AlphaFoldDB" id="V6TPV0"/>
<reference evidence="2" key="1">
    <citation type="submission" date="2012-02" db="EMBL/GenBank/DDBJ databases">
        <title>Genome sequencing of Giardia lamblia Genotypes A2 and B isolates (DH and GS) and comparative analysis with the genomes of Genotypes A1 and E (WB and Pig).</title>
        <authorList>
            <person name="Adam R."/>
            <person name="Dahlstrom E."/>
            <person name="Martens C."/>
            <person name="Bruno D."/>
            <person name="Barbian K."/>
            <person name="Porcella S.F."/>
            <person name="Nash T."/>
        </authorList>
    </citation>
    <scope>NUCLEOTIDE SEQUENCE</scope>
    <source>
        <strain evidence="2">GS</strain>
    </source>
</reference>
<accession>V6TPV0</accession>
<organism evidence="1 2">
    <name type="scientific">Giardia intestinalis</name>
    <name type="common">Giardia lamblia</name>
    <dbReference type="NCBI Taxonomy" id="5741"/>
    <lineage>
        <taxon>Eukaryota</taxon>
        <taxon>Metamonada</taxon>
        <taxon>Diplomonadida</taxon>
        <taxon>Hexamitidae</taxon>
        <taxon>Giardiinae</taxon>
        <taxon>Giardia</taxon>
    </lineage>
</organism>
<sequence length="85" mass="9026">VHIAASSKRCPGKTLRPYEELQPGRAAHVMPSTALRCAVSKGRGGTRARQGPVCGHARTCCCTRCRTPCATRRPVSTAPSSTFTT</sequence>
<keyword evidence="1" id="KW-0547">Nucleotide-binding</keyword>
<name>V6TPV0_GIAIN</name>
<dbReference type="EMBL" id="AHHH01000195">
    <property type="protein sequence ID" value="ESU40624.1"/>
    <property type="molecule type" value="Genomic_DNA"/>
</dbReference>
<dbReference type="GO" id="GO:0004386">
    <property type="term" value="F:helicase activity"/>
    <property type="evidence" value="ECO:0007669"/>
    <property type="project" value="UniProtKB-KW"/>
</dbReference>
<keyword evidence="1" id="KW-0067">ATP-binding</keyword>
<keyword evidence="1" id="KW-0347">Helicase</keyword>
<dbReference type="Proteomes" id="UP000018040">
    <property type="component" value="Unassembled WGS sequence"/>
</dbReference>
<proteinExistence type="predicted"/>